<evidence type="ECO:0000313" key="4">
    <source>
        <dbReference type="Proteomes" id="UP001253545"/>
    </source>
</evidence>
<keyword evidence="1" id="KW-0472">Membrane</keyword>
<keyword evidence="1" id="KW-0812">Transmembrane</keyword>
<evidence type="ECO:0000313" key="3">
    <source>
        <dbReference type="EMBL" id="MDT0595271.1"/>
    </source>
</evidence>
<name>A0ABU2ZSN7_9ALTE</name>
<protein>
    <submittedName>
        <fullName evidence="3">Zf-HC2 domain-containing protein</fullName>
    </submittedName>
</protein>
<reference evidence="3 4" key="1">
    <citation type="submission" date="2023-09" db="EMBL/GenBank/DDBJ databases">
        <authorList>
            <person name="Rey-Velasco X."/>
        </authorList>
    </citation>
    <scope>NUCLEOTIDE SEQUENCE [LARGE SCALE GENOMIC DNA]</scope>
    <source>
        <strain evidence="3 4">P117</strain>
    </source>
</reference>
<keyword evidence="1" id="KW-1133">Transmembrane helix</keyword>
<feature type="transmembrane region" description="Helical" evidence="1">
    <location>
        <begin position="81"/>
        <end position="102"/>
    </location>
</feature>
<dbReference type="EMBL" id="JAVRHX010000002">
    <property type="protein sequence ID" value="MDT0595271.1"/>
    <property type="molecule type" value="Genomic_DNA"/>
</dbReference>
<accession>A0ABU2ZSN7</accession>
<dbReference type="RefSeq" id="WP_311368781.1">
    <property type="nucleotide sequence ID" value="NZ_JAVRHX010000002.1"/>
</dbReference>
<feature type="domain" description="Putative zinc-finger" evidence="2">
    <location>
        <begin position="7"/>
        <end position="40"/>
    </location>
</feature>
<dbReference type="Proteomes" id="UP001253545">
    <property type="component" value="Unassembled WGS sequence"/>
</dbReference>
<dbReference type="InterPro" id="IPR027383">
    <property type="entry name" value="Znf_put"/>
</dbReference>
<proteinExistence type="predicted"/>
<dbReference type="Gene3D" id="1.10.10.1320">
    <property type="entry name" value="Anti-sigma factor, zinc-finger domain"/>
    <property type="match status" value="1"/>
</dbReference>
<comment type="caution">
    <text evidence="3">The sequence shown here is derived from an EMBL/GenBank/DDBJ whole genome shotgun (WGS) entry which is preliminary data.</text>
</comment>
<sequence>MSHLNKCEHIAELLSGYADNELTQQQSQLVQVHIENCESCKQALANINILKQAVKGTAMPEIEQDKIDAMLNDPKSKTLQIIGFSAMIIGVCIALAFATFTFMTNPSIGLGEKLVNSLIWGGLVGVFISVLRQQLIARKTDKYKGVKL</sequence>
<dbReference type="InterPro" id="IPR041916">
    <property type="entry name" value="Anti_sigma_zinc_sf"/>
</dbReference>
<feature type="transmembrane region" description="Helical" evidence="1">
    <location>
        <begin position="114"/>
        <end position="131"/>
    </location>
</feature>
<organism evidence="3 4">
    <name type="scientific">Glaciecola petra</name>
    <dbReference type="NCBI Taxonomy" id="3075602"/>
    <lineage>
        <taxon>Bacteria</taxon>
        <taxon>Pseudomonadati</taxon>
        <taxon>Pseudomonadota</taxon>
        <taxon>Gammaproteobacteria</taxon>
        <taxon>Alteromonadales</taxon>
        <taxon>Alteromonadaceae</taxon>
        <taxon>Glaciecola</taxon>
    </lineage>
</organism>
<dbReference type="Pfam" id="PF13490">
    <property type="entry name" value="zf-HC2"/>
    <property type="match status" value="1"/>
</dbReference>
<gene>
    <name evidence="3" type="ORF">RM552_10480</name>
</gene>
<keyword evidence="4" id="KW-1185">Reference proteome</keyword>
<evidence type="ECO:0000256" key="1">
    <source>
        <dbReference type="SAM" id="Phobius"/>
    </source>
</evidence>
<evidence type="ECO:0000259" key="2">
    <source>
        <dbReference type="Pfam" id="PF13490"/>
    </source>
</evidence>